<sequence length="344" mass="36238">MTASPSQASGTGSRAVPSTAETAAAIRAGDRRALARAITMIESTRPDHRAWAEDLMAELLPHTGKSVRIGISGVPGVGKSTFIETFGLHVIGQGHRIAVLAVDPSSQRTGGSILGDKTRMEELTRNHSAFIRPSPSGGTLGGVARRTREAMLACEAAGYDVVVVETVGVGQSETAVSDMVDLFMLLLLPGGGDELQGIKKGIVELADLIVVNKADGALVDAARHAVAEYRHALALLRQPSKDWKVPVLTCSAATGVGVPEVWETVGRYRATLAASGALDARRVEQARAWMWSEIAETLTDAFRRHPAVRADLPGAERAVTRGDATPTAAARGLLEKFLGNRTDG</sequence>
<gene>
    <name evidence="2" type="ORF">N825_17715</name>
</gene>
<keyword evidence="2" id="KW-0418">Kinase</keyword>
<evidence type="ECO:0000313" key="2">
    <source>
        <dbReference type="EMBL" id="EWY37448.1"/>
    </source>
</evidence>
<protein>
    <submittedName>
        <fullName evidence="2">Membrane ATPase/protein kinase</fullName>
    </submittedName>
</protein>
<keyword evidence="2" id="KW-0808">Transferase</keyword>
<organism evidence="2 3">
    <name type="scientific">Skermanella stibiiresistens SB22</name>
    <dbReference type="NCBI Taxonomy" id="1385369"/>
    <lineage>
        <taxon>Bacteria</taxon>
        <taxon>Pseudomonadati</taxon>
        <taxon>Pseudomonadota</taxon>
        <taxon>Alphaproteobacteria</taxon>
        <taxon>Rhodospirillales</taxon>
        <taxon>Azospirillaceae</taxon>
        <taxon>Skermanella</taxon>
    </lineage>
</organism>
<dbReference type="OrthoDB" id="9778292at2"/>
<comment type="caution">
    <text evidence="2">The sequence shown here is derived from an EMBL/GenBank/DDBJ whole genome shotgun (WGS) entry which is preliminary data.</text>
</comment>
<dbReference type="GO" id="GO:0005525">
    <property type="term" value="F:GTP binding"/>
    <property type="evidence" value="ECO:0007669"/>
    <property type="project" value="InterPro"/>
</dbReference>
<dbReference type="AlphaFoldDB" id="W9H119"/>
<dbReference type="RefSeq" id="WP_037458855.1">
    <property type="nucleotide sequence ID" value="NZ_AVFL01000026.1"/>
</dbReference>
<dbReference type="GO" id="GO:0016301">
    <property type="term" value="F:kinase activity"/>
    <property type="evidence" value="ECO:0007669"/>
    <property type="project" value="UniProtKB-KW"/>
</dbReference>
<accession>W9H119</accession>
<dbReference type="Pfam" id="PF03308">
    <property type="entry name" value="MeaB"/>
    <property type="match status" value="1"/>
</dbReference>
<dbReference type="InterPro" id="IPR027417">
    <property type="entry name" value="P-loop_NTPase"/>
</dbReference>
<dbReference type="GO" id="GO:0005737">
    <property type="term" value="C:cytoplasm"/>
    <property type="evidence" value="ECO:0007669"/>
    <property type="project" value="TreeGrafter"/>
</dbReference>
<dbReference type="EMBL" id="AVFL01000026">
    <property type="protein sequence ID" value="EWY37448.1"/>
    <property type="molecule type" value="Genomic_DNA"/>
</dbReference>
<keyword evidence="3" id="KW-1185">Reference proteome</keyword>
<dbReference type="Gene3D" id="3.40.50.300">
    <property type="entry name" value="P-loop containing nucleotide triphosphate hydrolases"/>
    <property type="match status" value="1"/>
</dbReference>
<dbReference type="NCBIfam" id="NF006958">
    <property type="entry name" value="PRK09435.1"/>
    <property type="match status" value="1"/>
</dbReference>
<dbReference type="PANTHER" id="PTHR23408:SF3">
    <property type="entry name" value="METHYLMALONIC ACIDURIA TYPE A PROTEIN, MITOCHONDRIAL"/>
    <property type="match status" value="1"/>
</dbReference>
<dbReference type="PANTHER" id="PTHR23408">
    <property type="entry name" value="METHYLMALONYL-COA MUTASE"/>
    <property type="match status" value="1"/>
</dbReference>
<dbReference type="GO" id="GO:0003924">
    <property type="term" value="F:GTPase activity"/>
    <property type="evidence" value="ECO:0007669"/>
    <property type="project" value="InterPro"/>
</dbReference>
<dbReference type="SUPFAM" id="SSF52540">
    <property type="entry name" value="P-loop containing nucleoside triphosphate hydrolases"/>
    <property type="match status" value="1"/>
</dbReference>
<proteinExistence type="inferred from homology"/>
<dbReference type="CDD" id="cd03114">
    <property type="entry name" value="MMAA-like"/>
    <property type="match status" value="1"/>
</dbReference>
<reference evidence="2 3" key="1">
    <citation type="submission" date="2013-08" db="EMBL/GenBank/DDBJ databases">
        <title>The genome sequence of Skermanella stibiiresistens.</title>
        <authorList>
            <person name="Zhu W."/>
            <person name="Wang G."/>
        </authorList>
    </citation>
    <scope>NUCLEOTIDE SEQUENCE [LARGE SCALE GENOMIC DNA]</scope>
    <source>
        <strain evidence="2 3">SB22</strain>
    </source>
</reference>
<dbReference type="InterPro" id="IPR005129">
    <property type="entry name" value="GTPase_ArgK"/>
</dbReference>
<dbReference type="STRING" id="1385369.N825_17715"/>
<comment type="similarity">
    <text evidence="1">Belongs to the SIMIBI class G3E GTPase family. ArgK/MeaB subfamily.</text>
</comment>
<dbReference type="PATRIC" id="fig|1385369.3.peg.5520"/>
<evidence type="ECO:0000256" key="1">
    <source>
        <dbReference type="ARBA" id="ARBA00009625"/>
    </source>
</evidence>
<name>W9H119_9PROT</name>
<dbReference type="Gene3D" id="1.10.287.130">
    <property type="match status" value="1"/>
</dbReference>
<dbReference type="Proteomes" id="UP000019486">
    <property type="component" value="Unassembled WGS sequence"/>
</dbReference>
<dbReference type="NCBIfam" id="TIGR00750">
    <property type="entry name" value="lao"/>
    <property type="match status" value="1"/>
</dbReference>
<dbReference type="Gene3D" id="1.20.5.170">
    <property type="match status" value="1"/>
</dbReference>
<evidence type="ECO:0000313" key="3">
    <source>
        <dbReference type="Proteomes" id="UP000019486"/>
    </source>
</evidence>